<comment type="caution">
    <text evidence="5">The sequence shown here is derived from an EMBL/GenBank/DDBJ whole genome shotgun (WGS) entry which is preliminary data.</text>
</comment>
<evidence type="ECO:0000256" key="1">
    <source>
        <dbReference type="ARBA" id="ARBA00004613"/>
    </source>
</evidence>
<dbReference type="InterPro" id="IPR001579">
    <property type="entry name" value="Glyco_hydro_18_chit_AS"/>
</dbReference>
<gene>
    <name evidence="5" type="ORF">E0L32_006767</name>
</gene>
<dbReference type="InterPro" id="IPR017853">
    <property type="entry name" value="GH"/>
</dbReference>
<protein>
    <submittedName>
        <fullName evidence="5">Uncharacterized protein</fullName>
    </submittedName>
</protein>
<dbReference type="GeneID" id="41974214"/>
<dbReference type="GO" id="GO:0005576">
    <property type="term" value="C:extracellular region"/>
    <property type="evidence" value="ECO:0007669"/>
    <property type="project" value="UniProtKB-SubCell"/>
</dbReference>
<dbReference type="Gene3D" id="3.20.20.80">
    <property type="entry name" value="Glycosidases"/>
    <property type="match status" value="1"/>
</dbReference>
<feature type="signal peptide" evidence="4">
    <location>
        <begin position="1"/>
        <end position="22"/>
    </location>
</feature>
<keyword evidence="4" id="KW-0732">Signal</keyword>
<keyword evidence="2" id="KW-0964">Secreted</keyword>
<reference evidence="5 6" key="1">
    <citation type="submission" date="2019-06" db="EMBL/GenBank/DDBJ databases">
        <title>Draft genome sequence of the filamentous fungus Phialemoniopsis curvata isolated from diesel fuel.</title>
        <authorList>
            <person name="Varaljay V.A."/>
            <person name="Lyon W.J."/>
            <person name="Crouch A.L."/>
            <person name="Drake C.E."/>
            <person name="Hollomon J.M."/>
            <person name="Nadeau L.J."/>
            <person name="Nunn H.S."/>
            <person name="Stevenson B.S."/>
            <person name="Bojanowski C.L."/>
            <person name="Crookes-Goodson W.J."/>
        </authorList>
    </citation>
    <scope>NUCLEOTIDE SEQUENCE [LARGE SCALE GENOMIC DNA]</scope>
    <source>
        <strain evidence="5 6">D216</strain>
    </source>
</reference>
<comment type="subcellular location">
    <subcellularLocation>
        <location evidence="1">Secreted</location>
    </subcellularLocation>
</comment>
<evidence type="ECO:0000256" key="4">
    <source>
        <dbReference type="SAM" id="SignalP"/>
    </source>
</evidence>
<organism evidence="5 6">
    <name type="scientific">Thyridium curvatum</name>
    <dbReference type="NCBI Taxonomy" id="1093900"/>
    <lineage>
        <taxon>Eukaryota</taxon>
        <taxon>Fungi</taxon>
        <taxon>Dikarya</taxon>
        <taxon>Ascomycota</taxon>
        <taxon>Pezizomycotina</taxon>
        <taxon>Sordariomycetes</taxon>
        <taxon>Sordariomycetidae</taxon>
        <taxon>Thyridiales</taxon>
        <taxon>Thyridiaceae</taxon>
        <taxon>Thyridium</taxon>
    </lineage>
</organism>
<dbReference type="PROSITE" id="PS01095">
    <property type="entry name" value="GH18_1"/>
    <property type="match status" value="1"/>
</dbReference>
<accession>A0A507AZE1</accession>
<feature type="chain" id="PRO_5021383298" evidence="4">
    <location>
        <begin position="23"/>
        <end position="385"/>
    </location>
</feature>
<sequence length="385" mass="41091">MASYVRWILMVLTLLHIAGVQACVPCGCGCGGRCGHIVKVVESNGHIVQVVQSDVVFPASSGVSPVPNVSPNSSPTSIPVSTSTGSFTTSTVYASSTSSSSSPTSSPTPAVRPIAGAWLYLSDDANYNTIPAEWSAINFANVDALFIGPAGIQADGSFGLFSSNTTGPLANRFQWALETARAQNPAIKIAISQWWGQGQKTWGLPLSALIDEASNSTTSEAVDAYAASVRAFFQQWAPVAGGLDGFDVDYEDNNLVPFIGYLFGQVRQQLSGLTASTGREYWVTVSPSDTDYLETAASSLSYVNMQTYAGGVNLTPEDFLNIGYRKDQLLYGVCPETNCPGPTVAEAEGVYTKYSMAGIHVWRLNSDNYVYEGQVQKQVYDFLHG</sequence>
<evidence type="ECO:0000256" key="2">
    <source>
        <dbReference type="ARBA" id="ARBA00022525"/>
    </source>
</evidence>
<keyword evidence="6" id="KW-1185">Reference proteome</keyword>
<dbReference type="Proteomes" id="UP000319257">
    <property type="component" value="Unassembled WGS sequence"/>
</dbReference>
<dbReference type="AlphaFoldDB" id="A0A507AZE1"/>
<proteinExistence type="predicted"/>
<dbReference type="GO" id="GO:0005975">
    <property type="term" value="P:carbohydrate metabolic process"/>
    <property type="evidence" value="ECO:0007669"/>
    <property type="project" value="InterPro"/>
</dbReference>
<dbReference type="EMBL" id="SKBQ01000039">
    <property type="protein sequence ID" value="TPX12887.1"/>
    <property type="molecule type" value="Genomic_DNA"/>
</dbReference>
<dbReference type="GO" id="GO:0004553">
    <property type="term" value="F:hydrolase activity, hydrolyzing O-glycosyl compounds"/>
    <property type="evidence" value="ECO:0007669"/>
    <property type="project" value="InterPro"/>
</dbReference>
<evidence type="ECO:0000256" key="3">
    <source>
        <dbReference type="SAM" id="MobiDB-lite"/>
    </source>
</evidence>
<dbReference type="SUPFAM" id="SSF51445">
    <property type="entry name" value="(Trans)glycosidases"/>
    <property type="match status" value="1"/>
</dbReference>
<name>A0A507AZE1_9PEZI</name>
<evidence type="ECO:0000313" key="6">
    <source>
        <dbReference type="Proteomes" id="UP000319257"/>
    </source>
</evidence>
<dbReference type="PROSITE" id="PS51257">
    <property type="entry name" value="PROKAR_LIPOPROTEIN"/>
    <property type="match status" value="1"/>
</dbReference>
<evidence type="ECO:0000313" key="5">
    <source>
        <dbReference type="EMBL" id="TPX12887.1"/>
    </source>
</evidence>
<dbReference type="InParanoid" id="A0A507AZE1"/>
<dbReference type="RefSeq" id="XP_030994598.1">
    <property type="nucleotide sequence ID" value="XM_031141436.1"/>
</dbReference>
<feature type="region of interest" description="Disordered" evidence="3">
    <location>
        <begin position="63"/>
        <end position="84"/>
    </location>
</feature>
<dbReference type="OrthoDB" id="3012298at2759"/>